<evidence type="ECO:0000313" key="1">
    <source>
        <dbReference type="EMBL" id="KAJ3811845.1"/>
    </source>
</evidence>
<sequence length="471" mass="52487">MPSSTSSSIPWPSTKPTPSHSSMPRLHHLGWIEYALPDSTIYYSHPTLRVTTDIDLRSITKLDAVTAYLDHRRLHDGAGTPPGFELWLREGNFTDGKKRGLGKTKEFVPVRYWVDHKKRLVTTDPIWDAQGDGSGRRHPTGKAVDDSLDMEYRYWAFMEDHPAHVTLPHNARTDAMDILTWCWTDRLLPSQRDLSPPFNQAECQELNNILRSFGDSNGDSGIQAVLHTRLVSRVLMRVAQWRQTNFRPNKALPQDIGNRGRADSSRRSGFQRSILDIVVFIVFLGVPSLFLPQSNSSSFHRLDEESGLFGPRSAGPIFLLGGCACLVAAIILSASVTFLSLPGLDNAARIPGLVAVILTTFSIVFSVIALFRYKADMECFSSNVGPWIHIGGEGLTLHSRRIVILSLPLTLLAYSIISFVVGIVLYAFFGVSESPVNILQKHFEEYTRWTVVGVVGALTGVLFTSILFLRK</sequence>
<keyword evidence="2" id="KW-1185">Reference proteome</keyword>
<name>A0ACC1U556_9AGAR</name>
<dbReference type="Proteomes" id="UP001163835">
    <property type="component" value="Unassembled WGS sequence"/>
</dbReference>
<reference evidence="1" key="1">
    <citation type="submission" date="2022-09" db="EMBL/GenBank/DDBJ databases">
        <title>A Global Phylogenomic Analysis of the Shiitake Genus Lentinula.</title>
        <authorList>
            <consortium name="DOE Joint Genome Institute"/>
            <person name="Sierra-Patev S."/>
            <person name="Min B."/>
            <person name="Naranjo-Ortiz M."/>
            <person name="Looney B."/>
            <person name="Konkel Z."/>
            <person name="Slot J.C."/>
            <person name="Sakamoto Y."/>
            <person name="Steenwyk J.L."/>
            <person name="Rokas A."/>
            <person name="Carro J."/>
            <person name="Camarero S."/>
            <person name="Ferreira P."/>
            <person name="Molpeceres G."/>
            <person name="Ruiz-Duenas F.J."/>
            <person name="Serrano A."/>
            <person name="Henrissat B."/>
            <person name="Drula E."/>
            <person name="Hughes K.W."/>
            <person name="Mata J.L."/>
            <person name="Ishikawa N.K."/>
            <person name="Vargas-Isla R."/>
            <person name="Ushijima S."/>
            <person name="Smith C.A."/>
            <person name="Ahrendt S."/>
            <person name="Andreopoulos W."/>
            <person name="He G."/>
            <person name="Labutti K."/>
            <person name="Lipzen A."/>
            <person name="Ng V."/>
            <person name="Riley R."/>
            <person name="Sandor L."/>
            <person name="Barry K."/>
            <person name="Martinez A.T."/>
            <person name="Xiao Y."/>
            <person name="Gibbons J.G."/>
            <person name="Terashima K."/>
            <person name="Grigoriev I.V."/>
            <person name="Hibbett D.S."/>
        </authorList>
    </citation>
    <scope>NUCLEOTIDE SEQUENCE</scope>
    <source>
        <strain evidence="1">TMI1499</strain>
    </source>
</reference>
<evidence type="ECO:0000313" key="2">
    <source>
        <dbReference type="Proteomes" id="UP001163835"/>
    </source>
</evidence>
<protein>
    <submittedName>
        <fullName evidence="1">Uncharacterized protein</fullName>
    </submittedName>
</protein>
<organism evidence="1 2">
    <name type="scientific">Lentinula aff. lateritia</name>
    <dbReference type="NCBI Taxonomy" id="2804960"/>
    <lineage>
        <taxon>Eukaryota</taxon>
        <taxon>Fungi</taxon>
        <taxon>Dikarya</taxon>
        <taxon>Basidiomycota</taxon>
        <taxon>Agaricomycotina</taxon>
        <taxon>Agaricomycetes</taxon>
        <taxon>Agaricomycetidae</taxon>
        <taxon>Agaricales</taxon>
        <taxon>Marasmiineae</taxon>
        <taxon>Omphalotaceae</taxon>
        <taxon>Lentinula</taxon>
    </lineage>
</organism>
<gene>
    <name evidence="1" type="ORF">F5876DRAFT_38718</name>
</gene>
<comment type="caution">
    <text evidence="1">The sequence shown here is derived from an EMBL/GenBank/DDBJ whole genome shotgun (WGS) entry which is preliminary data.</text>
</comment>
<proteinExistence type="predicted"/>
<dbReference type="EMBL" id="MU795043">
    <property type="protein sequence ID" value="KAJ3811845.1"/>
    <property type="molecule type" value="Genomic_DNA"/>
</dbReference>
<accession>A0ACC1U556</accession>